<name>A0A9P5S9B5_9FUNG</name>
<dbReference type="Pfam" id="PF11735">
    <property type="entry name" value="CAP59_mtransfer"/>
    <property type="match status" value="1"/>
</dbReference>
<reference evidence="2" key="1">
    <citation type="journal article" date="2020" name="Fungal Divers.">
        <title>Resolving the Mortierellaceae phylogeny through synthesis of multi-gene phylogenetics and phylogenomics.</title>
        <authorList>
            <person name="Vandepol N."/>
            <person name="Liber J."/>
            <person name="Desiro A."/>
            <person name="Na H."/>
            <person name="Kennedy M."/>
            <person name="Barry K."/>
            <person name="Grigoriev I.V."/>
            <person name="Miller A.N."/>
            <person name="O'Donnell K."/>
            <person name="Stajich J.E."/>
            <person name="Bonito G."/>
        </authorList>
    </citation>
    <scope>NUCLEOTIDE SEQUENCE</scope>
    <source>
        <strain evidence="2">NVP1</strain>
    </source>
</reference>
<dbReference type="InterPro" id="IPR021047">
    <property type="entry name" value="Mannosyltransferase_CMT1"/>
</dbReference>
<dbReference type="EMBL" id="JAAAUY010001541">
    <property type="protein sequence ID" value="KAF9322479.1"/>
    <property type="molecule type" value="Genomic_DNA"/>
</dbReference>
<feature type="region of interest" description="Disordered" evidence="1">
    <location>
        <begin position="226"/>
        <end position="252"/>
    </location>
</feature>
<feature type="compositionally biased region" description="Basic and acidic residues" evidence="1">
    <location>
        <begin position="10"/>
        <end position="21"/>
    </location>
</feature>
<sequence>MTAAYTPLSQRRDSDAETANRAEKPFRLSLPERQLAGLLLFFWLVCVWVALKVMEATHTSHHKSLLPTTNALLDTASSDIYQSLTFPLLQIANHTQLISNRCGTVSLPPHLLSFLDNDLHSQLEEEQKGSLDTPEAQAEPISRPRYSNHAQVESLMGAKASRYLFALVVQDAQEVLPDTLSRIIEAIAILGPNECHLSIVDHGSTDGTKQMIRTLAGYLDRYNHEQEEGPYTDGANRADPRDSEQDSSMKRHKQHISYTVITMASQDNSPTNLARVKNLALSPMFPRPSEQSMQGEAVQEEAHTHPEPQKFDRVVFFETAVVTCTEDILELVYQSQLQDADLVCGVDLRVKDKDGENIAVLDSSATRDILGKPLGSSKYTFSSDADTLARFKKRIPFQAAACWSGAVAIRASLLTAATSLQTFRTPGQRQRQYLQEQPNTTSPQQSDPNMCPEAGSTLLFNFDLWNTKQHSSPSTSSSTESPSPDHLARIVVVPTSQMQYSRVDYAAVEDFTAWGLWPKSEHLFRQEHEEQLLEASHRPQYGYSASTARYGFVPRVQEEALEAIEGDDTGAAVSLLEQILDDTDEELKAKLAAIGAVFGIRDIEEAVVAKRESELVGEWRSLTEKVQC</sequence>
<accession>A0A9P5S9B5</accession>
<proteinExistence type="predicted"/>
<dbReference type="PANTHER" id="PTHR34144">
    <property type="entry name" value="CHROMOSOME 8, WHOLE GENOME SHOTGUN SEQUENCE"/>
    <property type="match status" value="1"/>
</dbReference>
<evidence type="ECO:0000256" key="1">
    <source>
        <dbReference type="SAM" id="MobiDB-lite"/>
    </source>
</evidence>
<dbReference type="AlphaFoldDB" id="A0A9P5S9B5"/>
<feature type="region of interest" description="Disordered" evidence="1">
    <location>
        <begin position="1"/>
        <end position="21"/>
    </location>
</feature>
<dbReference type="PANTHER" id="PTHR34144:SF2">
    <property type="entry name" value="CAPSULAR ASSOCIATED PROTEIN"/>
    <property type="match status" value="1"/>
</dbReference>
<protein>
    <submittedName>
        <fullName evidence="2">Capsular associated protein</fullName>
    </submittedName>
</protein>
<organism evidence="2 3">
    <name type="scientific">Podila minutissima</name>
    <dbReference type="NCBI Taxonomy" id="64525"/>
    <lineage>
        <taxon>Eukaryota</taxon>
        <taxon>Fungi</taxon>
        <taxon>Fungi incertae sedis</taxon>
        <taxon>Mucoromycota</taxon>
        <taxon>Mortierellomycotina</taxon>
        <taxon>Mortierellomycetes</taxon>
        <taxon>Mortierellales</taxon>
        <taxon>Mortierellaceae</taxon>
        <taxon>Podila</taxon>
    </lineage>
</organism>
<evidence type="ECO:0000313" key="2">
    <source>
        <dbReference type="EMBL" id="KAF9322479.1"/>
    </source>
</evidence>
<keyword evidence="3" id="KW-1185">Reference proteome</keyword>
<gene>
    <name evidence="2" type="primary">CAP59</name>
    <name evidence="2" type="ORF">BG006_002357</name>
</gene>
<feature type="region of interest" description="Disordered" evidence="1">
    <location>
        <begin position="285"/>
        <end position="305"/>
    </location>
</feature>
<dbReference type="Proteomes" id="UP000696485">
    <property type="component" value="Unassembled WGS sequence"/>
</dbReference>
<feature type="compositionally biased region" description="Basic and acidic residues" evidence="1">
    <location>
        <begin position="236"/>
        <end position="249"/>
    </location>
</feature>
<evidence type="ECO:0000313" key="3">
    <source>
        <dbReference type="Proteomes" id="UP000696485"/>
    </source>
</evidence>
<comment type="caution">
    <text evidence="2">The sequence shown here is derived from an EMBL/GenBank/DDBJ whole genome shotgun (WGS) entry which is preliminary data.</text>
</comment>